<name>X1BRV3_9ZZZZ</name>
<keyword evidence="1" id="KW-0472">Membrane</keyword>
<accession>X1BRV3</accession>
<dbReference type="Pfam" id="PF16949">
    <property type="entry name" value="ABC_tran_2"/>
    <property type="match status" value="1"/>
</dbReference>
<proteinExistence type="predicted"/>
<evidence type="ECO:0000256" key="1">
    <source>
        <dbReference type="SAM" id="Phobius"/>
    </source>
</evidence>
<feature type="transmembrane region" description="Helical" evidence="1">
    <location>
        <begin position="156"/>
        <end position="178"/>
    </location>
</feature>
<comment type="caution">
    <text evidence="2">The sequence shown here is derived from an EMBL/GenBank/DDBJ whole genome shotgun (WGS) entry which is preliminary data.</text>
</comment>
<evidence type="ECO:0008006" key="3">
    <source>
        <dbReference type="Google" id="ProtNLM"/>
    </source>
</evidence>
<dbReference type="EMBL" id="BART01016846">
    <property type="protein sequence ID" value="GAG86913.1"/>
    <property type="molecule type" value="Genomic_DNA"/>
</dbReference>
<protein>
    <recommendedName>
        <fullName evidence="3">ABC-2 type transporter domain-containing protein</fullName>
    </recommendedName>
</protein>
<evidence type="ECO:0000313" key="2">
    <source>
        <dbReference type="EMBL" id="GAG86913.1"/>
    </source>
</evidence>
<dbReference type="InterPro" id="IPR031599">
    <property type="entry name" value="ABC_tran_2"/>
</dbReference>
<feature type="transmembrane region" description="Helical" evidence="1">
    <location>
        <begin position="125"/>
        <end position="150"/>
    </location>
</feature>
<gene>
    <name evidence="2" type="ORF">S01H4_32269</name>
</gene>
<dbReference type="AlphaFoldDB" id="X1BRV3"/>
<feature type="transmembrane region" description="Helical" evidence="1">
    <location>
        <begin position="71"/>
        <end position="93"/>
    </location>
</feature>
<keyword evidence="1" id="KW-0812">Transmembrane</keyword>
<sequence>MKVLTLLAPRWWGFRNGLVFGGRRSLIKAGSLLAVAVGFWVGIYVIFYRVLRYFQAVEEFGDLLAYKLLTMVYLTFFGLLIFSNVLVALNTFFLSQDLEIIHATPVSIGEIFAARFLDTLVESSWMVLLFGIPIFTAYGLVYQASLVYYLGLVSVIIPYLILAAALGITLTMILVQVFPAQRSRDILFLLSLLSL</sequence>
<feature type="transmembrane region" description="Helical" evidence="1">
    <location>
        <begin position="32"/>
        <end position="51"/>
    </location>
</feature>
<reference evidence="2" key="1">
    <citation type="journal article" date="2014" name="Front. Microbiol.">
        <title>High frequency of phylogenetically diverse reductive dehalogenase-homologous genes in deep subseafloor sedimentary metagenomes.</title>
        <authorList>
            <person name="Kawai M."/>
            <person name="Futagami T."/>
            <person name="Toyoda A."/>
            <person name="Takaki Y."/>
            <person name="Nishi S."/>
            <person name="Hori S."/>
            <person name="Arai W."/>
            <person name="Tsubouchi T."/>
            <person name="Morono Y."/>
            <person name="Uchiyama I."/>
            <person name="Ito T."/>
            <person name="Fujiyama A."/>
            <person name="Inagaki F."/>
            <person name="Takami H."/>
        </authorList>
    </citation>
    <scope>NUCLEOTIDE SEQUENCE</scope>
    <source>
        <strain evidence="2">Expedition CK06-06</strain>
    </source>
</reference>
<organism evidence="2">
    <name type="scientific">marine sediment metagenome</name>
    <dbReference type="NCBI Taxonomy" id="412755"/>
    <lineage>
        <taxon>unclassified sequences</taxon>
        <taxon>metagenomes</taxon>
        <taxon>ecological metagenomes</taxon>
    </lineage>
</organism>
<keyword evidence="1" id="KW-1133">Transmembrane helix</keyword>